<protein>
    <recommendedName>
        <fullName evidence="4">DsrE family protein</fullName>
    </recommendedName>
</protein>
<feature type="signal peptide" evidence="1">
    <location>
        <begin position="1"/>
        <end position="31"/>
    </location>
</feature>
<dbReference type="OrthoDB" id="5295901at2"/>
<evidence type="ECO:0000313" key="2">
    <source>
        <dbReference type="EMBL" id="MQQ99768.1"/>
    </source>
</evidence>
<organism evidence="2 3">
    <name type="scientific">Glaciimonas soli</name>
    <dbReference type="NCBI Taxonomy" id="2590999"/>
    <lineage>
        <taxon>Bacteria</taxon>
        <taxon>Pseudomonadati</taxon>
        <taxon>Pseudomonadota</taxon>
        <taxon>Betaproteobacteria</taxon>
        <taxon>Burkholderiales</taxon>
        <taxon>Oxalobacteraceae</taxon>
        <taxon>Glaciimonas</taxon>
    </lineage>
</organism>
<accession>A0A843YJ11</accession>
<dbReference type="AlphaFoldDB" id="A0A843YJ11"/>
<reference evidence="2 3" key="1">
    <citation type="submission" date="2019-10" db="EMBL/GenBank/DDBJ databases">
        <title>Glaciimonas soli sp. nov., a psychrophilic bacterium isolated from the forest soil of a high elevation mountain in Taiwan.</title>
        <authorList>
            <person name="Wang L.-T."/>
            <person name="Shieh W.Y."/>
        </authorList>
    </citation>
    <scope>NUCLEOTIDE SEQUENCE [LARGE SCALE GENOMIC DNA]</scope>
    <source>
        <strain evidence="2 3">GS1</strain>
    </source>
</reference>
<comment type="caution">
    <text evidence="2">The sequence shown here is derived from an EMBL/GenBank/DDBJ whole genome shotgun (WGS) entry which is preliminary data.</text>
</comment>
<dbReference type="Gene3D" id="3.40.1260.10">
    <property type="entry name" value="DsrEFH-like"/>
    <property type="match status" value="1"/>
</dbReference>
<keyword evidence="1" id="KW-0732">Signal</keyword>
<dbReference type="Pfam" id="PF02635">
    <property type="entry name" value="DsrE"/>
    <property type="match status" value="1"/>
</dbReference>
<gene>
    <name evidence="2" type="ORF">GEV47_03590</name>
</gene>
<proteinExistence type="predicted"/>
<dbReference type="EMBL" id="WINI01000001">
    <property type="protein sequence ID" value="MQQ99768.1"/>
    <property type="molecule type" value="Genomic_DNA"/>
</dbReference>
<dbReference type="RefSeq" id="WP_153233310.1">
    <property type="nucleotide sequence ID" value="NZ_WINI01000001.1"/>
</dbReference>
<dbReference type="InterPro" id="IPR003787">
    <property type="entry name" value="Sulphur_relay_DsrE/F-like"/>
</dbReference>
<name>A0A843YJ11_9BURK</name>
<feature type="chain" id="PRO_5032671075" description="DsrE family protein" evidence="1">
    <location>
        <begin position="32"/>
        <end position="155"/>
    </location>
</feature>
<evidence type="ECO:0000256" key="1">
    <source>
        <dbReference type="SAM" id="SignalP"/>
    </source>
</evidence>
<dbReference type="PANTHER" id="PTHR37691">
    <property type="entry name" value="BLR3518 PROTEIN"/>
    <property type="match status" value="1"/>
</dbReference>
<dbReference type="PANTHER" id="PTHR37691:SF1">
    <property type="entry name" value="BLR3518 PROTEIN"/>
    <property type="match status" value="1"/>
</dbReference>
<evidence type="ECO:0000313" key="3">
    <source>
        <dbReference type="Proteomes" id="UP000451565"/>
    </source>
</evidence>
<keyword evidence="3" id="KW-1185">Reference proteome</keyword>
<evidence type="ECO:0008006" key="4">
    <source>
        <dbReference type="Google" id="ProtNLM"/>
    </source>
</evidence>
<dbReference type="InterPro" id="IPR027396">
    <property type="entry name" value="DsrEFH-like"/>
</dbReference>
<dbReference type="Proteomes" id="UP000451565">
    <property type="component" value="Unassembled WGS sequence"/>
</dbReference>
<dbReference type="SUPFAM" id="SSF75169">
    <property type="entry name" value="DsrEFH-like"/>
    <property type="match status" value="1"/>
</dbReference>
<sequence length="155" mass="16666">MNNLFKSRRTLFLSSLAITGLAGFFGKSAKAQTPQAANVTAKGIKAVFAISDADPKKWWLTLGNVKNAQKEIGNDNATLEIVVYGPAIEMLLAKSEVADKVSTTVASGVKIVACENSMHGAHFSHDDMISTIAYVPSGVVELMKRQNEGYAYIRS</sequence>